<accession>B1WVM2</accession>
<dbReference type="AlphaFoldDB" id="B1WVM2"/>
<proteinExistence type="predicted"/>
<gene>
    <name evidence="1" type="ordered locus">cce_1259</name>
</gene>
<dbReference type="HOGENOM" id="CLU_1493855_0_0_3"/>
<reference evidence="1 2" key="1">
    <citation type="journal article" date="2008" name="Proc. Natl. Acad. Sci. U.S.A.">
        <title>The genome of Cyanothece 51142, a unicellular diazotrophic cyanobacterium important in the marine nitrogen cycle.</title>
        <authorList>
            <person name="Welsh E.A."/>
            <person name="Liberton M."/>
            <person name="Stoeckel J."/>
            <person name="Loh T."/>
            <person name="Elvitigala T."/>
            <person name="Wang C."/>
            <person name="Wollam A."/>
            <person name="Fulton R.S."/>
            <person name="Clifton S.W."/>
            <person name="Jacobs J.M."/>
            <person name="Aurora R."/>
            <person name="Ghosh B.K."/>
            <person name="Sherman L.A."/>
            <person name="Smith R.D."/>
            <person name="Wilson R.K."/>
            <person name="Pakrasi H.B."/>
        </authorList>
    </citation>
    <scope>NUCLEOTIDE SEQUENCE [LARGE SCALE GENOMIC DNA]</scope>
    <source>
        <strain evidence="2">ATCC 51142 / BH68</strain>
    </source>
</reference>
<dbReference type="STRING" id="43989.cce_1259"/>
<dbReference type="KEGG" id="cyt:cce_1259"/>
<dbReference type="EMBL" id="CP000806">
    <property type="protein sequence ID" value="ACB50609.1"/>
    <property type="molecule type" value="Genomic_DNA"/>
</dbReference>
<sequence length="180" mass="19611">MKQYRKLLVFLQLPTIVTFSWSFLSIPVNAQGSTIACFEYVQGLGANRETAQSICASYPQYAGYCADKVRSIGGTWETAESLCQDGTRFSGQCFIGMRAQGATWEHSESLCKNATANTSQCVQQARGLEGFSWKGALQECRPPQIADALQNCINSLTHDLHGNPTGISPEAASQECSRGR</sequence>
<organism evidence="1 2">
    <name type="scientific">Crocosphaera subtropica (strain ATCC 51142 / BH68)</name>
    <name type="common">Cyanothece sp. (strain ATCC 51142)</name>
    <dbReference type="NCBI Taxonomy" id="43989"/>
    <lineage>
        <taxon>Bacteria</taxon>
        <taxon>Bacillati</taxon>
        <taxon>Cyanobacteriota</taxon>
        <taxon>Cyanophyceae</taxon>
        <taxon>Oscillatoriophycideae</taxon>
        <taxon>Chroococcales</taxon>
        <taxon>Aphanothecaceae</taxon>
        <taxon>Crocosphaera</taxon>
        <taxon>Crocosphaera subtropica</taxon>
    </lineage>
</organism>
<dbReference type="RefSeq" id="WP_009544084.1">
    <property type="nucleotide sequence ID" value="NC_010546.1"/>
</dbReference>
<dbReference type="Proteomes" id="UP000001203">
    <property type="component" value="Chromosome circular"/>
</dbReference>
<keyword evidence="2" id="KW-1185">Reference proteome</keyword>
<evidence type="ECO:0000313" key="2">
    <source>
        <dbReference type="Proteomes" id="UP000001203"/>
    </source>
</evidence>
<name>B1WVM2_CROS5</name>
<protein>
    <submittedName>
        <fullName evidence="1">Uncharacterized protein</fullName>
    </submittedName>
</protein>
<evidence type="ECO:0000313" key="1">
    <source>
        <dbReference type="EMBL" id="ACB50609.1"/>
    </source>
</evidence>